<dbReference type="EMBL" id="JBBCAQ010000022">
    <property type="protein sequence ID" value="KAK7591097.1"/>
    <property type="molecule type" value="Genomic_DNA"/>
</dbReference>
<evidence type="ECO:0000313" key="1">
    <source>
        <dbReference type="EMBL" id="KAK7591097.1"/>
    </source>
</evidence>
<dbReference type="Proteomes" id="UP001367676">
    <property type="component" value="Unassembled WGS sequence"/>
</dbReference>
<evidence type="ECO:0000313" key="2">
    <source>
        <dbReference type="Proteomes" id="UP001367676"/>
    </source>
</evidence>
<organism evidence="1 2">
    <name type="scientific">Parthenolecanium corni</name>
    <dbReference type="NCBI Taxonomy" id="536013"/>
    <lineage>
        <taxon>Eukaryota</taxon>
        <taxon>Metazoa</taxon>
        <taxon>Ecdysozoa</taxon>
        <taxon>Arthropoda</taxon>
        <taxon>Hexapoda</taxon>
        <taxon>Insecta</taxon>
        <taxon>Pterygota</taxon>
        <taxon>Neoptera</taxon>
        <taxon>Paraneoptera</taxon>
        <taxon>Hemiptera</taxon>
        <taxon>Sternorrhyncha</taxon>
        <taxon>Coccoidea</taxon>
        <taxon>Coccidae</taxon>
        <taxon>Parthenolecanium</taxon>
    </lineage>
</organism>
<proteinExistence type="predicted"/>
<reference evidence="1 2" key="1">
    <citation type="submission" date="2024-03" db="EMBL/GenBank/DDBJ databases">
        <title>Adaptation during the transition from Ophiocordyceps entomopathogen to insect associate is accompanied by gene loss and intensified selection.</title>
        <authorList>
            <person name="Ward C.M."/>
            <person name="Onetto C.A."/>
            <person name="Borneman A.R."/>
        </authorList>
    </citation>
    <scope>NUCLEOTIDE SEQUENCE [LARGE SCALE GENOMIC DNA]</scope>
    <source>
        <strain evidence="1">AWRI1</strain>
        <tissue evidence="1">Single Adult Female</tissue>
    </source>
</reference>
<sequence>MPIILFADRYVWKLLNPDSPDWQIVTDDEHASSPQNELSDGKNSFAYEWKVDDYDYRRPEIEERIIEFPKCQLAFFRFPESGILEPGIWYGRAFPDICIVENLAGLQNFENADKSMGYENEGKYFLLYELSCQIFLKDYGLFGFLMDEFQPRIEACKNNMNIYYENDVCYVLRLKSPQLSFKLQRNGSMNACLKTKLESSPDWQIVTEDEHASSPQNELSDGKNSFAYEWEVNTKRYDYRQPEIEEPIIEFPKCGLSSLILREFRPKITKPNILAVDFNDIVKHYQEEKNESFASVLSANYPLHMRREINSLGTFSPNLLPDLLYHWGKNNMNIYYENDVCYVLRLKSPQLSFKLQRNGNMNVCLKTKLESSCLYKWMCGGELSPGMDRG</sequence>
<accession>A0AAN9TGN0</accession>
<keyword evidence="2" id="KW-1185">Reference proteome</keyword>
<gene>
    <name evidence="1" type="ORF">V9T40_002710</name>
</gene>
<dbReference type="AlphaFoldDB" id="A0AAN9TGN0"/>
<protein>
    <submittedName>
        <fullName evidence="1">Uncharacterized protein</fullName>
    </submittedName>
</protein>
<comment type="caution">
    <text evidence="1">The sequence shown here is derived from an EMBL/GenBank/DDBJ whole genome shotgun (WGS) entry which is preliminary data.</text>
</comment>
<name>A0AAN9TGN0_9HEMI</name>